<gene>
    <name evidence="1" type="ORF">K432DRAFT_404323</name>
</gene>
<sequence length="305" mass="34288">MTSYFLGQDIAPLITRPSCARSLETAQRGEALKALYHFYAAKVHEFSKCVLTKASDKIPAFFGLGNEISRGTGIPFVDGHLFFDEPLFLYSLMWYTEILVMEGPVVPEQVRAPSWSRAVLEGNRVFHYLSIDIKCKRRILLEVRKIIELGSPELQPYNALACSGRIVAAKKGEMFPPRSGNSMGLRDYLSGRRREESLPPTFARRLLDPATGTERRPHRNFAKGWVCFDCEENQPDDLFFVPICAPLPGQEHEQPTTTRGCHGLVVVEAQEGLSGQGKKYKRLGFGGLKDTTWFDQGEVVDFLLV</sequence>
<reference evidence="1 2" key="1">
    <citation type="journal article" date="2016" name="Nat. Commun.">
        <title>Ectomycorrhizal ecology is imprinted in the genome of the dominant symbiotic fungus Cenococcum geophilum.</title>
        <authorList>
            <consortium name="DOE Joint Genome Institute"/>
            <person name="Peter M."/>
            <person name="Kohler A."/>
            <person name="Ohm R.A."/>
            <person name="Kuo A."/>
            <person name="Krutzmann J."/>
            <person name="Morin E."/>
            <person name="Arend M."/>
            <person name="Barry K.W."/>
            <person name="Binder M."/>
            <person name="Choi C."/>
            <person name="Clum A."/>
            <person name="Copeland A."/>
            <person name="Grisel N."/>
            <person name="Haridas S."/>
            <person name="Kipfer T."/>
            <person name="LaButti K."/>
            <person name="Lindquist E."/>
            <person name="Lipzen A."/>
            <person name="Maire R."/>
            <person name="Meier B."/>
            <person name="Mihaltcheva S."/>
            <person name="Molinier V."/>
            <person name="Murat C."/>
            <person name="Poggeler S."/>
            <person name="Quandt C.A."/>
            <person name="Sperisen C."/>
            <person name="Tritt A."/>
            <person name="Tisserant E."/>
            <person name="Crous P.W."/>
            <person name="Henrissat B."/>
            <person name="Nehls U."/>
            <person name="Egli S."/>
            <person name="Spatafora J.W."/>
            <person name="Grigoriev I.V."/>
            <person name="Martin F.M."/>
        </authorList>
    </citation>
    <scope>NUCLEOTIDE SEQUENCE [LARGE SCALE GENOMIC DNA]</scope>
    <source>
        <strain evidence="1 2">CBS 459.81</strain>
    </source>
</reference>
<protein>
    <submittedName>
        <fullName evidence="1">Uncharacterized protein</fullName>
    </submittedName>
</protein>
<organism evidence="1 2">
    <name type="scientific">Lepidopterella palustris CBS 459.81</name>
    <dbReference type="NCBI Taxonomy" id="1314670"/>
    <lineage>
        <taxon>Eukaryota</taxon>
        <taxon>Fungi</taxon>
        <taxon>Dikarya</taxon>
        <taxon>Ascomycota</taxon>
        <taxon>Pezizomycotina</taxon>
        <taxon>Dothideomycetes</taxon>
        <taxon>Pleosporomycetidae</taxon>
        <taxon>Mytilinidiales</taxon>
        <taxon>Argynnaceae</taxon>
        <taxon>Lepidopterella</taxon>
    </lineage>
</organism>
<evidence type="ECO:0000313" key="1">
    <source>
        <dbReference type="EMBL" id="OCK80859.1"/>
    </source>
</evidence>
<accession>A0A8E2EBR6</accession>
<evidence type="ECO:0000313" key="2">
    <source>
        <dbReference type="Proteomes" id="UP000250266"/>
    </source>
</evidence>
<dbReference type="AlphaFoldDB" id="A0A8E2EBR6"/>
<proteinExistence type="predicted"/>
<name>A0A8E2EBR6_9PEZI</name>
<dbReference type="EMBL" id="KV744942">
    <property type="protein sequence ID" value="OCK80859.1"/>
    <property type="molecule type" value="Genomic_DNA"/>
</dbReference>
<keyword evidence="2" id="KW-1185">Reference proteome</keyword>
<dbReference type="Proteomes" id="UP000250266">
    <property type="component" value="Unassembled WGS sequence"/>
</dbReference>